<name>A0A1E5Q490_9PROT</name>
<evidence type="ECO:0000256" key="2">
    <source>
        <dbReference type="SAM" id="Phobius"/>
    </source>
</evidence>
<protein>
    <submittedName>
        <fullName evidence="3">Uncharacterized protein</fullName>
    </submittedName>
</protein>
<dbReference type="AlphaFoldDB" id="A0A1E5Q490"/>
<reference evidence="4" key="1">
    <citation type="submission" date="2016-07" db="EMBL/GenBank/DDBJ databases">
        <authorList>
            <person name="Florea S."/>
            <person name="Webb J.S."/>
            <person name="Jaromczyk J."/>
            <person name="Schardl C.L."/>
        </authorList>
    </citation>
    <scope>NUCLEOTIDE SEQUENCE [LARGE SCALE GENOMIC DNA]</scope>
    <source>
        <strain evidence="4">MV-1</strain>
    </source>
</reference>
<feature type="transmembrane region" description="Helical" evidence="2">
    <location>
        <begin position="117"/>
        <end position="136"/>
    </location>
</feature>
<keyword evidence="2" id="KW-1133">Transmembrane helix</keyword>
<keyword evidence="4" id="KW-1185">Reference proteome</keyword>
<dbReference type="EMBL" id="MCGG01000067">
    <property type="protein sequence ID" value="OEJ64650.1"/>
    <property type="molecule type" value="Genomic_DNA"/>
</dbReference>
<evidence type="ECO:0000256" key="1">
    <source>
        <dbReference type="SAM" id="MobiDB-lite"/>
    </source>
</evidence>
<accession>A0A1E5Q490</accession>
<dbReference type="Proteomes" id="UP000095347">
    <property type="component" value="Unassembled WGS sequence"/>
</dbReference>
<keyword evidence="2" id="KW-0472">Membrane</keyword>
<sequence length="138" mass="14247">MAHPADIRFRERFGRYGVAVHGGSSSSQSSSSSSTSSDQYDQRATVGGDGLAVSGSGDVSFTDYGAIAGAKDVLEAGLEGAAKAVENVTDAFSQAFTENNKILAEKVESDQKEIGMLALKALILVGASVVALGILFKR</sequence>
<feature type="region of interest" description="Disordered" evidence="1">
    <location>
        <begin position="20"/>
        <end position="52"/>
    </location>
</feature>
<evidence type="ECO:0000313" key="3">
    <source>
        <dbReference type="EMBL" id="OEJ64650.1"/>
    </source>
</evidence>
<gene>
    <name evidence="3" type="ORF">BEN30_00735</name>
</gene>
<proteinExistence type="predicted"/>
<dbReference type="RefSeq" id="WP_069959152.1">
    <property type="nucleotide sequence ID" value="NZ_MCGG01000067.1"/>
</dbReference>
<dbReference type="STRING" id="28181.BEN30_00735"/>
<evidence type="ECO:0000313" key="4">
    <source>
        <dbReference type="Proteomes" id="UP000095347"/>
    </source>
</evidence>
<feature type="compositionally biased region" description="Low complexity" evidence="1">
    <location>
        <begin position="24"/>
        <end position="37"/>
    </location>
</feature>
<comment type="caution">
    <text evidence="3">The sequence shown here is derived from an EMBL/GenBank/DDBJ whole genome shotgun (WGS) entry which is preliminary data.</text>
</comment>
<organism evidence="3 4">
    <name type="scientific">Magnetovibrio blakemorei</name>
    <dbReference type="NCBI Taxonomy" id="28181"/>
    <lineage>
        <taxon>Bacteria</taxon>
        <taxon>Pseudomonadati</taxon>
        <taxon>Pseudomonadota</taxon>
        <taxon>Alphaproteobacteria</taxon>
        <taxon>Rhodospirillales</taxon>
        <taxon>Magnetovibrionaceae</taxon>
        <taxon>Magnetovibrio</taxon>
    </lineage>
</organism>
<keyword evidence="2" id="KW-0812">Transmembrane</keyword>